<keyword evidence="2" id="KW-1185">Reference proteome</keyword>
<gene>
    <name evidence="1" type="ORF">UDIV_3760</name>
</gene>
<reference evidence="1 2" key="1">
    <citation type="submission" date="2014-02" db="EMBL/GenBank/DDBJ databases">
        <title>Genome sequence of Ureaplasma diversum strain 246.</title>
        <authorList>
            <person name="Sirand-Pugnet P."/>
            <person name="Breton M."/>
            <person name="Dordet-Frisoni E."/>
            <person name="Baranowski E."/>
            <person name="Barre A."/>
            <person name="Couture C."/>
            <person name="Dupuy V."/>
            <person name="Gaurivaud P."/>
            <person name="Jacob D."/>
            <person name="Lemaitre C."/>
            <person name="Manso-Silvan L."/>
            <person name="Nikolski M."/>
            <person name="Nouvel L.-X."/>
            <person name="Poumarat F."/>
            <person name="Tardy F."/>
            <person name="Thebault P."/>
            <person name="Theil S."/>
            <person name="Citti C."/>
            <person name="Thiaucourt F."/>
            <person name="Blanchard A."/>
        </authorList>
    </citation>
    <scope>NUCLEOTIDE SEQUENCE [LARGE SCALE GENOMIC DNA]</scope>
    <source>
        <strain evidence="1 2">NCTC 246</strain>
    </source>
</reference>
<accession>A0A084EZ47</accession>
<evidence type="ECO:0000313" key="2">
    <source>
        <dbReference type="Proteomes" id="UP000028537"/>
    </source>
</evidence>
<sequence>MKSWKQENKVRENNCQLALVVIFFFFTKGGGLREMQNASLNSSWRKSFKSLDNVNSNSLNFFIQQLQTKNEDNIYNKYNYQDFAKLVEIKRLSIGEQYYEIFQKQKSALFLVLIAYWHSKTRYLVNDFLHYDDLIQNWGFTKTTLNRAIKVLIELDLLNTNAFSKYKCIMIKTHALASNSKTYVKVQTIEDLQILVVYGMYALVNQKQLEFAYNKKMQLQETKKEKIIKALNKLQTKSNEVSTLSETERIIENHLHISNNLMIGSQYQIRKTLNHLFENSSKYKFSILRFFDKEQQRFYSLRVLVQRFIETQPLQITEREWEIYEDVKQKAEEQLKYIIPEKEGIKSISDVLGCYMAKVETINTLAHNAIKRHREEQNVPQDNLACIKQKSSN</sequence>
<proteinExistence type="predicted"/>
<dbReference type="EMBL" id="JFDP01000048">
    <property type="protein sequence ID" value="KEZ23239.1"/>
    <property type="molecule type" value="Genomic_DNA"/>
</dbReference>
<name>A0A084EZ47_9BACT</name>
<evidence type="ECO:0000313" key="1">
    <source>
        <dbReference type="EMBL" id="KEZ23239.1"/>
    </source>
</evidence>
<comment type="caution">
    <text evidence="1">The sequence shown here is derived from an EMBL/GenBank/DDBJ whole genome shotgun (WGS) entry which is preliminary data.</text>
</comment>
<organism evidence="1 2">
    <name type="scientific">Ureaplasma diversum NCTC 246</name>
    <dbReference type="NCBI Taxonomy" id="1188241"/>
    <lineage>
        <taxon>Bacteria</taxon>
        <taxon>Bacillati</taxon>
        <taxon>Mycoplasmatota</taxon>
        <taxon>Mycoplasmoidales</taxon>
        <taxon>Mycoplasmoidaceae</taxon>
        <taxon>Ureaplasma</taxon>
    </lineage>
</organism>
<dbReference type="AlphaFoldDB" id="A0A084EZ47"/>
<protein>
    <submittedName>
        <fullName evidence="1">Uncharacterized protein</fullName>
    </submittedName>
</protein>
<dbReference type="Proteomes" id="UP000028537">
    <property type="component" value="Unassembled WGS sequence"/>
</dbReference>